<keyword evidence="5" id="KW-0804">Transcription</keyword>
<dbReference type="InterPro" id="IPR036286">
    <property type="entry name" value="LexA/Signal_pep-like_sf"/>
</dbReference>
<dbReference type="InterPro" id="IPR019756">
    <property type="entry name" value="Pept_S26A_signal_pept_1_Ser-AS"/>
</dbReference>
<dbReference type="CDD" id="cd06462">
    <property type="entry name" value="Peptidase_S24_S26"/>
    <property type="match status" value="1"/>
</dbReference>
<feature type="region of interest" description="Disordered" evidence="6">
    <location>
        <begin position="1"/>
        <end position="29"/>
    </location>
</feature>
<feature type="domain" description="HTH cro/C1-type" evidence="7">
    <location>
        <begin position="44"/>
        <end position="84"/>
    </location>
</feature>
<dbReference type="SUPFAM" id="SSF47413">
    <property type="entry name" value="lambda repressor-like DNA-binding domains"/>
    <property type="match status" value="1"/>
</dbReference>
<evidence type="ECO:0000259" key="7">
    <source>
        <dbReference type="PROSITE" id="PS50943"/>
    </source>
</evidence>
<dbReference type="InterPro" id="IPR010982">
    <property type="entry name" value="Lambda_DNA-bd_dom_sf"/>
</dbReference>
<evidence type="ECO:0000256" key="4">
    <source>
        <dbReference type="ARBA" id="ARBA00023125"/>
    </source>
</evidence>
<sequence>MSNPLNRSALSDNRPGKEVQAEKPQSPFARRVAEMMGDRDYAWLAKETGISSSAIGGIKNDGNIPRADNALKIARVLGVTVDWLLTGEGEAKAAASAGALADRKTGYRPPPRDEAPDLDLVQVHEIDLAYGLGGTYSDGPIEAEVLHFPRTWLRSITKTPPAMLTFARGKGDSMEPTLQDGDIVLIDRSVQTIREQDAIWALTNGDIAMIKRVRVKGDRVTILSDNDRVPDDDFHHEEINVVGRVVFIGRRI</sequence>
<dbReference type="InterPro" id="IPR015927">
    <property type="entry name" value="Peptidase_S24_S26A/B/C"/>
</dbReference>
<keyword evidence="1" id="KW-0645">Protease</keyword>
<dbReference type="Pfam" id="PF00717">
    <property type="entry name" value="Peptidase_S24"/>
    <property type="match status" value="1"/>
</dbReference>
<dbReference type="Pfam" id="PF01381">
    <property type="entry name" value="HTH_3"/>
    <property type="match status" value="1"/>
</dbReference>
<name>A0ABW3H9H0_9SPHN</name>
<dbReference type="EMBL" id="JBHTJG010000003">
    <property type="protein sequence ID" value="MFD0946311.1"/>
    <property type="molecule type" value="Genomic_DNA"/>
</dbReference>
<feature type="compositionally biased region" description="Polar residues" evidence="6">
    <location>
        <begin position="1"/>
        <end position="11"/>
    </location>
</feature>
<proteinExistence type="predicted"/>
<accession>A0ABW3H9H0</accession>
<keyword evidence="3" id="KW-0805">Transcription regulation</keyword>
<evidence type="ECO:0000256" key="5">
    <source>
        <dbReference type="ARBA" id="ARBA00023163"/>
    </source>
</evidence>
<reference evidence="9" key="1">
    <citation type="journal article" date="2019" name="Int. J. Syst. Evol. Microbiol.">
        <title>The Global Catalogue of Microorganisms (GCM) 10K type strain sequencing project: providing services to taxonomists for standard genome sequencing and annotation.</title>
        <authorList>
            <consortium name="The Broad Institute Genomics Platform"/>
            <consortium name="The Broad Institute Genome Sequencing Center for Infectious Disease"/>
            <person name="Wu L."/>
            <person name="Ma J."/>
        </authorList>
    </citation>
    <scope>NUCLEOTIDE SEQUENCE [LARGE SCALE GENOMIC DNA]</scope>
    <source>
        <strain evidence="9">CCUG 62982</strain>
    </source>
</reference>
<dbReference type="PROSITE" id="PS00501">
    <property type="entry name" value="SPASE_I_1"/>
    <property type="match status" value="1"/>
</dbReference>
<dbReference type="PANTHER" id="PTHR40661">
    <property type="match status" value="1"/>
</dbReference>
<comment type="caution">
    <text evidence="8">The sequence shown here is derived from an EMBL/GenBank/DDBJ whole genome shotgun (WGS) entry which is preliminary data.</text>
</comment>
<dbReference type="PANTHER" id="PTHR40661:SF3">
    <property type="entry name" value="FELS-1 PROPHAGE TRANSCRIPTIONAL REGULATOR"/>
    <property type="match status" value="1"/>
</dbReference>
<keyword evidence="2" id="KW-0378">Hydrolase</keyword>
<dbReference type="PROSITE" id="PS50943">
    <property type="entry name" value="HTH_CROC1"/>
    <property type="match status" value="1"/>
</dbReference>
<evidence type="ECO:0000313" key="9">
    <source>
        <dbReference type="Proteomes" id="UP001596977"/>
    </source>
</evidence>
<keyword evidence="4" id="KW-0238">DNA-binding</keyword>
<dbReference type="SUPFAM" id="SSF51306">
    <property type="entry name" value="LexA/Signal peptidase"/>
    <property type="match status" value="1"/>
</dbReference>
<evidence type="ECO:0000256" key="2">
    <source>
        <dbReference type="ARBA" id="ARBA00022801"/>
    </source>
</evidence>
<evidence type="ECO:0000256" key="6">
    <source>
        <dbReference type="SAM" id="MobiDB-lite"/>
    </source>
</evidence>
<organism evidence="8 9">
    <name type="scientific">Sphingomonas canadensis</name>
    <dbReference type="NCBI Taxonomy" id="1219257"/>
    <lineage>
        <taxon>Bacteria</taxon>
        <taxon>Pseudomonadati</taxon>
        <taxon>Pseudomonadota</taxon>
        <taxon>Alphaproteobacteria</taxon>
        <taxon>Sphingomonadales</taxon>
        <taxon>Sphingomonadaceae</taxon>
        <taxon>Sphingomonas</taxon>
    </lineage>
</organism>
<dbReference type="Gene3D" id="2.10.109.10">
    <property type="entry name" value="Umud Fragment, subunit A"/>
    <property type="match status" value="1"/>
</dbReference>
<dbReference type="CDD" id="cd00093">
    <property type="entry name" value="HTH_XRE"/>
    <property type="match status" value="1"/>
</dbReference>
<evidence type="ECO:0000313" key="8">
    <source>
        <dbReference type="EMBL" id="MFD0946311.1"/>
    </source>
</evidence>
<evidence type="ECO:0000256" key="3">
    <source>
        <dbReference type="ARBA" id="ARBA00023015"/>
    </source>
</evidence>
<dbReference type="InterPro" id="IPR001387">
    <property type="entry name" value="Cro/C1-type_HTH"/>
</dbReference>
<keyword evidence="9" id="KW-1185">Reference proteome</keyword>
<dbReference type="Proteomes" id="UP001596977">
    <property type="component" value="Unassembled WGS sequence"/>
</dbReference>
<gene>
    <name evidence="8" type="ORF">ACFQ1E_08185</name>
</gene>
<protein>
    <submittedName>
        <fullName evidence="8">XRE family transcriptional regulator</fullName>
    </submittedName>
</protein>
<dbReference type="Gene3D" id="1.10.260.40">
    <property type="entry name" value="lambda repressor-like DNA-binding domains"/>
    <property type="match status" value="1"/>
</dbReference>
<evidence type="ECO:0000256" key="1">
    <source>
        <dbReference type="ARBA" id="ARBA00022670"/>
    </source>
</evidence>
<dbReference type="SMART" id="SM00530">
    <property type="entry name" value="HTH_XRE"/>
    <property type="match status" value="1"/>
</dbReference>